<dbReference type="Pfam" id="PF04536">
    <property type="entry name" value="TPM_phosphatase"/>
    <property type="match status" value="1"/>
</dbReference>
<organism evidence="3 4">
    <name type="scientific">Pseudodesulfovibrio methanolicus</name>
    <dbReference type="NCBI Taxonomy" id="3126690"/>
    <lineage>
        <taxon>Bacteria</taxon>
        <taxon>Pseudomonadati</taxon>
        <taxon>Thermodesulfobacteriota</taxon>
        <taxon>Desulfovibrionia</taxon>
        <taxon>Desulfovibrionales</taxon>
        <taxon>Desulfovibrionaceae</taxon>
    </lineage>
</organism>
<dbReference type="Proteomes" id="UP001385389">
    <property type="component" value="Chromosome"/>
</dbReference>
<keyword evidence="1" id="KW-1133">Transmembrane helix</keyword>
<dbReference type="InterPro" id="IPR007621">
    <property type="entry name" value="TPM_dom"/>
</dbReference>
<dbReference type="PANTHER" id="PTHR30373">
    <property type="entry name" value="UPF0603 PROTEIN YGCG"/>
    <property type="match status" value="1"/>
</dbReference>
<dbReference type="Gene3D" id="3.10.310.50">
    <property type="match status" value="1"/>
</dbReference>
<keyword evidence="1" id="KW-0812">Transmembrane</keyword>
<evidence type="ECO:0000259" key="2">
    <source>
        <dbReference type="Pfam" id="PF04536"/>
    </source>
</evidence>
<reference evidence="3 4" key="1">
    <citation type="submission" date="2024-03" db="EMBL/GenBank/DDBJ databases">
        <title>Phenotype and Genome Characterization of a Sulfate-Reducing Bacterium Pseudodesulfovibrio sp. strain 5S69, isolated from Petroleum Reservoir in Tatarstan (Russia).</title>
        <authorList>
            <person name="Bidzhieva S.K."/>
            <person name="Kadnikov V."/>
            <person name="Tourova T.P."/>
            <person name="Samigullina S.R."/>
            <person name="Sokolova D.S."/>
            <person name="Poltaraus A.B."/>
            <person name="Avtukh A.N."/>
            <person name="Tereshina V.M."/>
            <person name="Mardanov A.V."/>
            <person name="Nazina T.N."/>
        </authorList>
    </citation>
    <scope>NUCLEOTIDE SEQUENCE [LARGE SCALE GENOMIC DNA]</scope>
    <source>
        <strain evidence="3 4">5S69</strain>
    </source>
</reference>
<evidence type="ECO:0000313" key="4">
    <source>
        <dbReference type="Proteomes" id="UP001385389"/>
    </source>
</evidence>
<feature type="transmembrane region" description="Helical" evidence="1">
    <location>
        <begin position="177"/>
        <end position="194"/>
    </location>
</feature>
<sequence length="259" mass="27015">MRFLKIGLSALFPALILVLGLSAAALALDVPPYTTRVNDLAKMMSPRTRQTLESQLAALEESDSTQVAVLTVPSLKGDSMEDFSIRVAEAWKVGQKGFDNGVILLVSKADRKIRIEVGYGLEGRLTDVLAGQIIDNIISPQFRAGRFDRGFLEGVTAITGAVRGEFTALPKKPKSKLNILAILIGPMIFIILLTEKFGRRRIPGAAQGADTVRRSGPGFIYMPGPRSGGGGFGGGGFGGGGFGGFGGGGFGGGGASGGW</sequence>
<dbReference type="EMBL" id="CP146609">
    <property type="protein sequence ID" value="WWX23053.1"/>
    <property type="molecule type" value="Genomic_DNA"/>
</dbReference>
<keyword evidence="4" id="KW-1185">Reference proteome</keyword>
<name>A0ABZ2IYE0_9BACT</name>
<dbReference type="PANTHER" id="PTHR30373:SF2">
    <property type="entry name" value="UPF0603 PROTEIN YGCG"/>
    <property type="match status" value="1"/>
</dbReference>
<gene>
    <name evidence="3" type="ORF">V8V93_02360</name>
</gene>
<accession>A0ABZ2IYE0</accession>
<feature type="domain" description="TPM" evidence="2">
    <location>
        <begin position="37"/>
        <end position="159"/>
    </location>
</feature>
<keyword evidence="1" id="KW-0472">Membrane</keyword>
<evidence type="ECO:0000313" key="3">
    <source>
        <dbReference type="EMBL" id="WWX23053.1"/>
    </source>
</evidence>
<dbReference type="RefSeq" id="WP_338668768.1">
    <property type="nucleotide sequence ID" value="NZ_CP146609.1"/>
</dbReference>
<proteinExistence type="predicted"/>
<protein>
    <submittedName>
        <fullName evidence="3">TPM domain-containing protein</fullName>
    </submittedName>
</protein>
<evidence type="ECO:0000256" key="1">
    <source>
        <dbReference type="SAM" id="Phobius"/>
    </source>
</evidence>